<dbReference type="PANTHER" id="PTHR33202:SF22">
    <property type="entry name" value="HYDROGEN PEROXIDE SENSITIVE REPRESSOR"/>
    <property type="match status" value="1"/>
</dbReference>
<dbReference type="InterPro" id="IPR036390">
    <property type="entry name" value="WH_DNA-bd_sf"/>
</dbReference>
<dbReference type="GO" id="GO:0045892">
    <property type="term" value="P:negative regulation of DNA-templated transcription"/>
    <property type="evidence" value="ECO:0007669"/>
    <property type="project" value="TreeGrafter"/>
</dbReference>
<dbReference type="Gene3D" id="3.30.1490.190">
    <property type="match status" value="1"/>
</dbReference>
<evidence type="ECO:0000256" key="5">
    <source>
        <dbReference type="ARBA" id="ARBA00023125"/>
    </source>
</evidence>
<sequence length="170" mass="18210">MRSPDELTDLFRSRGLRVTPQRQCIFGVLHDSSVHPTAEAVHADVVAHMPTVSLRTVYQTLNDLADMGELVPLDLGTGSTRFDPTVAPHHHMVCDRCGRVHDLHADVGEVAVPEAERDGFTIFATEIVFRGLCEHCSSAPGDGPGDTRAPAAHIPAAPAHTPTTGDITHG</sequence>
<dbReference type="InterPro" id="IPR036388">
    <property type="entry name" value="WH-like_DNA-bd_sf"/>
</dbReference>
<organism evidence="10 11">
    <name type="scientific">Iamia majanohamensis</name>
    <dbReference type="NCBI Taxonomy" id="467976"/>
    <lineage>
        <taxon>Bacteria</taxon>
        <taxon>Bacillati</taxon>
        <taxon>Actinomycetota</taxon>
        <taxon>Acidimicrobiia</taxon>
        <taxon>Acidimicrobiales</taxon>
        <taxon>Iamiaceae</taxon>
        <taxon>Iamia</taxon>
    </lineage>
</organism>
<dbReference type="GO" id="GO:1900376">
    <property type="term" value="P:regulation of secondary metabolite biosynthetic process"/>
    <property type="evidence" value="ECO:0007669"/>
    <property type="project" value="TreeGrafter"/>
</dbReference>
<keyword evidence="6" id="KW-0804">Transcription</keyword>
<name>A0AAE9Y767_9ACTN</name>
<keyword evidence="5" id="KW-0238">DNA-binding</keyword>
<comment type="similarity">
    <text evidence="1">Belongs to the Fur family.</text>
</comment>
<evidence type="ECO:0000256" key="7">
    <source>
        <dbReference type="PIRSR" id="PIRSR602481-1"/>
    </source>
</evidence>
<dbReference type="KEGG" id="ima:PO878_14200"/>
<dbReference type="SUPFAM" id="SSF46785">
    <property type="entry name" value="Winged helix' DNA-binding domain"/>
    <property type="match status" value="1"/>
</dbReference>
<keyword evidence="7" id="KW-0479">Metal-binding</keyword>
<evidence type="ECO:0000256" key="1">
    <source>
        <dbReference type="ARBA" id="ARBA00007957"/>
    </source>
</evidence>
<dbReference type="PANTHER" id="PTHR33202">
    <property type="entry name" value="ZINC UPTAKE REGULATION PROTEIN"/>
    <property type="match status" value="1"/>
</dbReference>
<proteinExistence type="inferred from homology"/>
<dbReference type="Pfam" id="PF01475">
    <property type="entry name" value="FUR"/>
    <property type="match status" value="1"/>
</dbReference>
<feature type="binding site" evidence="7">
    <location>
        <position position="97"/>
    </location>
    <ligand>
        <name>Zn(2+)</name>
        <dbReference type="ChEBI" id="CHEBI:29105"/>
    </ligand>
</feature>
<keyword evidence="11" id="KW-1185">Reference proteome</keyword>
<feature type="binding site" evidence="7">
    <location>
        <position position="94"/>
    </location>
    <ligand>
        <name>Zn(2+)</name>
        <dbReference type="ChEBI" id="CHEBI:29105"/>
    </ligand>
</feature>
<evidence type="ECO:0000256" key="8">
    <source>
        <dbReference type="PIRSR" id="PIRSR602481-2"/>
    </source>
</evidence>
<reference evidence="10" key="1">
    <citation type="submission" date="2023-01" db="EMBL/GenBank/DDBJ databases">
        <title>The diversity of Class Acidimicrobiia in South China Sea sediment environments and the proposal of Iamia marina sp. nov., a novel species of the genus Iamia.</title>
        <authorList>
            <person name="He Y."/>
            <person name="Tian X."/>
        </authorList>
    </citation>
    <scope>NUCLEOTIDE SEQUENCE</scope>
    <source>
        <strain evidence="10">DSM 19957</strain>
    </source>
</reference>
<evidence type="ECO:0000256" key="3">
    <source>
        <dbReference type="ARBA" id="ARBA00022833"/>
    </source>
</evidence>
<comment type="cofactor">
    <cofactor evidence="7">
        <name>Zn(2+)</name>
        <dbReference type="ChEBI" id="CHEBI:29105"/>
    </cofactor>
    <text evidence="7">Binds 1 zinc ion per subunit.</text>
</comment>
<keyword evidence="3 7" id="KW-0862">Zinc</keyword>
<evidence type="ECO:0000256" key="6">
    <source>
        <dbReference type="ARBA" id="ARBA00023163"/>
    </source>
</evidence>
<dbReference type="EMBL" id="CP116942">
    <property type="protein sequence ID" value="WCO65653.1"/>
    <property type="molecule type" value="Genomic_DNA"/>
</dbReference>
<evidence type="ECO:0000313" key="10">
    <source>
        <dbReference type="EMBL" id="WCO65653.1"/>
    </source>
</evidence>
<dbReference type="GO" id="GO:0000976">
    <property type="term" value="F:transcription cis-regulatory region binding"/>
    <property type="evidence" value="ECO:0007669"/>
    <property type="project" value="TreeGrafter"/>
</dbReference>
<dbReference type="Gene3D" id="1.10.10.10">
    <property type="entry name" value="Winged helix-like DNA-binding domain superfamily/Winged helix DNA-binding domain"/>
    <property type="match status" value="1"/>
</dbReference>
<feature type="binding site" evidence="7">
    <location>
        <position position="133"/>
    </location>
    <ligand>
        <name>Zn(2+)</name>
        <dbReference type="ChEBI" id="CHEBI:29105"/>
    </ligand>
</feature>
<dbReference type="RefSeq" id="WP_272735180.1">
    <property type="nucleotide sequence ID" value="NZ_CP116942.1"/>
</dbReference>
<accession>A0AAE9Y767</accession>
<gene>
    <name evidence="10" type="ORF">PO878_14200</name>
</gene>
<feature type="binding site" evidence="7">
    <location>
        <position position="136"/>
    </location>
    <ligand>
        <name>Zn(2+)</name>
        <dbReference type="ChEBI" id="CHEBI:29105"/>
    </ligand>
</feature>
<evidence type="ECO:0000256" key="4">
    <source>
        <dbReference type="ARBA" id="ARBA00023015"/>
    </source>
</evidence>
<dbReference type="InterPro" id="IPR002481">
    <property type="entry name" value="FUR"/>
</dbReference>
<dbReference type="InterPro" id="IPR043135">
    <property type="entry name" value="Fur_C"/>
</dbReference>
<keyword evidence="2" id="KW-0678">Repressor</keyword>
<dbReference type="AlphaFoldDB" id="A0AAE9Y767"/>
<dbReference type="GO" id="GO:0008270">
    <property type="term" value="F:zinc ion binding"/>
    <property type="evidence" value="ECO:0007669"/>
    <property type="project" value="TreeGrafter"/>
</dbReference>
<dbReference type="CDD" id="cd07153">
    <property type="entry name" value="Fur_like"/>
    <property type="match status" value="1"/>
</dbReference>
<evidence type="ECO:0000313" key="11">
    <source>
        <dbReference type="Proteomes" id="UP001216390"/>
    </source>
</evidence>
<feature type="region of interest" description="Disordered" evidence="9">
    <location>
        <begin position="141"/>
        <end position="170"/>
    </location>
</feature>
<feature type="compositionally biased region" description="Low complexity" evidence="9">
    <location>
        <begin position="147"/>
        <end position="164"/>
    </location>
</feature>
<evidence type="ECO:0000256" key="2">
    <source>
        <dbReference type="ARBA" id="ARBA00022491"/>
    </source>
</evidence>
<evidence type="ECO:0000256" key="9">
    <source>
        <dbReference type="SAM" id="MobiDB-lite"/>
    </source>
</evidence>
<comment type="cofactor">
    <cofactor evidence="8">
        <name>Mn(2+)</name>
        <dbReference type="ChEBI" id="CHEBI:29035"/>
    </cofactor>
    <cofactor evidence="8">
        <name>Fe(2+)</name>
        <dbReference type="ChEBI" id="CHEBI:29033"/>
    </cofactor>
    <text evidence="8">Binds 1 Mn(2+) or Fe(2+) ion per subunit.</text>
</comment>
<keyword evidence="4" id="KW-0805">Transcription regulation</keyword>
<dbReference type="GO" id="GO:0003700">
    <property type="term" value="F:DNA-binding transcription factor activity"/>
    <property type="evidence" value="ECO:0007669"/>
    <property type="project" value="InterPro"/>
</dbReference>
<protein>
    <submittedName>
        <fullName evidence="10">Fur family transcriptional regulator</fullName>
    </submittedName>
</protein>
<feature type="binding site" evidence="8">
    <location>
        <position position="109"/>
    </location>
    <ligand>
        <name>Fe cation</name>
        <dbReference type="ChEBI" id="CHEBI:24875"/>
    </ligand>
</feature>
<dbReference type="Proteomes" id="UP001216390">
    <property type="component" value="Chromosome"/>
</dbReference>
<keyword evidence="8" id="KW-0408">Iron</keyword>